<dbReference type="InParanoid" id="A0A165I9F6"/>
<dbReference type="OrthoDB" id="413008at2759"/>
<name>A0A165I9F6_9APHY</name>
<dbReference type="PANTHER" id="PTHR31082">
    <property type="entry name" value="PHEROMONE-REGULATED MEMBRANE PROTEIN 10"/>
    <property type="match status" value="1"/>
</dbReference>
<feature type="transmembrane region" description="Helical" evidence="3">
    <location>
        <begin position="439"/>
        <end position="457"/>
    </location>
</feature>
<dbReference type="EMBL" id="KV427605">
    <property type="protein sequence ID" value="KZT12765.1"/>
    <property type="molecule type" value="Genomic_DNA"/>
</dbReference>
<feature type="transmembrane region" description="Helical" evidence="3">
    <location>
        <begin position="198"/>
        <end position="217"/>
    </location>
</feature>
<reference evidence="5 6" key="1">
    <citation type="journal article" date="2016" name="Mol. Biol. Evol.">
        <title>Comparative Genomics of Early-Diverging Mushroom-Forming Fungi Provides Insights into the Origins of Lignocellulose Decay Capabilities.</title>
        <authorList>
            <person name="Nagy L.G."/>
            <person name="Riley R."/>
            <person name="Tritt A."/>
            <person name="Adam C."/>
            <person name="Daum C."/>
            <person name="Floudas D."/>
            <person name="Sun H."/>
            <person name="Yadav J.S."/>
            <person name="Pangilinan J."/>
            <person name="Larsson K.H."/>
            <person name="Matsuura K."/>
            <person name="Barry K."/>
            <person name="Labutti K."/>
            <person name="Kuo R."/>
            <person name="Ohm R.A."/>
            <person name="Bhattacharya S.S."/>
            <person name="Shirouzu T."/>
            <person name="Yoshinaga Y."/>
            <person name="Martin F.M."/>
            <person name="Grigoriev I.V."/>
            <person name="Hibbett D.S."/>
        </authorList>
    </citation>
    <scope>NUCLEOTIDE SEQUENCE [LARGE SCALE GENOMIC DNA]</scope>
    <source>
        <strain evidence="5 6">93-53</strain>
    </source>
</reference>
<proteinExistence type="inferred from homology"/>
<feature type="transmembrane region" description="Helical" evidence="3">
    <location>
        <begin position="493"/>
        <end position="516"/>
    </location>
</feature>
<keyword evidence="3" id="KW-0472">Membrane</keyword>
<feature type="transmembrane region" description="Helical" evidence="3">
    <location>
        <begin position="247"/>
        <end position="267"/>
    </location>
</feature>
<dbReference type="InterPro" id="IPR051361">
    <property type="entry name" value="ThrE/Ser_Exporter"/>
</dbReference>
<dbReference type="RefSeq" id="XP_040770275.1">
    <property type="nucleotide sequence ID" value="XM_040903568.1"/>
</dbReference>
<evidence type="ECO:0000313" key="6">
    <source>
        <dbReference type="Proteomes" id="UP000076871"/>
    </source>
</evidence>
<accession>A0A165I9F6</accession>
<dbReference type="GO" id="GO:0022857">
    <property type="term" value="F:transmembrane transporter activity"/>
    <property type="evidence" value="ECO:0007669"/>
    <property type="project" value="InterPro"/>
</dbReference>
<dbReference type="InterPro" id="IPR010619">
    <property type="entry name" value="ThrE-like_N"/>
</dbReference>
<keyword evidence="3" id="KW-1133">Transmembrane helix</keyword>
<feature type="compositionally biased region" description="Low complexity" evidence="2">
    <location>
        <begin position="1"/>
        <end position="12"/>
    </location>
</feature>
<dbReference type="PANTHER" id="PTHR31082:SF4">
    <property type="entry name" value="PHEROMONE-REGULATED MEMBRANE PROTEIN 10"/>
    <property type="match status" value="1"/>
</dbReference>
<dbReference type="STRING" id="1314785.A0A165I9F6"/>
<evidence type="ECO:0000256" key="2">
    <source>
        <dbReference type="SAM" id="MobiDB-lite"/>
    </source>
</evidence>
<evidence type="ECO:0000313" key="5">
    <source>
        <dbReference type="EMBL" id="KZT12765.1"/>
    </source>
</evidence>
<comment type="similarity">
    <text evidence="1">Belongs to the ThrE exporter (TC 2.A.79) family.</text>
</comment>
<gene>
    <name evidence="5" type="ORF">LAESUDRAFT_639929</name>
</gene>
<dbReference type="Proteomes" id="UP000076871">
    <property type="component" value="Unassembled WGS sequence"/>
</dbReference>
<sequence length="561" mass="61072">MSRQSSFSGSISGHLRRPSFERRDSAASNASDYEGLDPDDPIITGMARNVLDDTGELEKAYLRSMSYKQRRKYLSRVKIEFNVTSMINRQEFLIRLAETLMTFGAPSHRIESQLLSAARILEVDAEFVHIPGVIMCSFGNQFTKTSELHFVRCAGRLALGSLHKVHQIYRMVVHDEISAAEATAKLDALLVAKPEYHAFVRVIFAFLLSALICPLAFGGSLVDMWIAGMCAVFLSTMQIRVASKSVMYANVYEISVSIGVAFLARGLSSIRSQIFCYTAISSAGIVGILPGYLILSSSLELASKNIVCGSVKMVYALIYTLFLGFGLQIGSDLFLLFDRKARTELATLAARMTSSVALSGLFVTDNSTSIAPGLNYGKPLNGTFTFSNSSAAISEYIVDGCYRPPSFAWYLQPFPYWTQFLIVPLFSLLSSMANLQPLWSWQMLVMVVISCASYATNKLADHFIFDRSDVVSAIGAFVVGILGNIYSRRFGGTAFTAMVTGVLFLVPSGLSQAGGITAQGSGIDIGSAMIAVTIGITVGLFTSQALVYMFGSRKNAAIFSF</sequence>
<evidence type="ECO:0000256" key="3">
    <source>
        <dbReference type="SAM" id="Phobius"/>
    </source>
</evidence>
<dbReference type="AlphaFoldDB" id="A0A165I9F6"/>
<keyword evidence="6" id="KW-1185">Reference proteome</keyword>
<feature type="transmembrane region" description="Helical" evidence="3">
    <location>
        <begin position="315"/>
        <end position="337"/>
    </location>
</feature>
<dbReference type="Pfam" id="PF06738">
    <property type="entry name" value="ThrE"/>
    <property type="match status" value="1"/>
</dbReference>
<evidence type="ECO:0000259" key="4">
    <source>
        <dbReference type="Pfam" id="PF06738"/>
    </source>
</evidence>
<evidence type="ECO:0000256" key="1">
    <source>
        <dbReference type="ARBA" id="ARBA00034125"/>
    </source>
</evidence>
<feature type="region of interest" description="Disordered" evidence="2">
    <location>
        <begin position="1"/>
        <end position="40"/>
    </location>
</feature>
<feature type="domain" description="Threonine/serine exporter-like N-terminal" evidence="4">
    <location>
        <begin position="92"/>
        <end position="332"/>
    </location>
</feature>
<dbReference type="GeneID" id="63820599"/>
<feature type="transmembrane region" description="Helical" evidence="3">
    <location>
        <begin position="528"/>
        <end position="551"/>
    </location>
</feature>
<organism evidence="5 6">
    <name type="scientific">Laetiporus sulphureus 93-53</name>
    <dbReference type="NCBI Taxonomy" id="1314785"/>
    <lineage>
        <taxon>Eukaryota</taxon>
        <taxon>Fungi</taxon>
        <taxon>Dikarya</taxon>
        <taxon>Basidiomycota</taxon>
        <taxon>Agaricomycotina</taxon>
        <taxon>Agaricomycetes</taxon>
        <taxon>Polyporales</taxon>
        <taxon>Laetiporus</taxon>
    </lineage>
</organism>
<protein>
    <submittedName>
        <fullName evidence="5">DUF1212-domain-containing protein</fullName>
    </submittedName>
</protein>
<feature type="transmembrane region" description="Helical" evidence="3">
    <location>
        <begin position="469"/>
        <end position="487"/>
    </location>
</feature>
<keyword evidence="3" id="KW-0812">Transmembrane</keyword>
<feature type="transmembrane region" description="Helical" evidence="3">
    <location>
        <begin position="274"/>
        <end position="295"/>
    </location>
</feature>